<evidence type="ECO:0000256" key="1">
    <source>
        <dbReference type="SAM" id="MobiDB-lite"/>
    </source>
</evidence>
<evidence type="ECO:0000313" key="3">
    <source>
        <dbReference type="Proteomes" id="UP000054843"/>
    </source>
</evidence>
<evidence type="ECO:0000313" key="2">
    <source>
        <dbReference type="EMBL" id="KRZ80088.1"/>
    </source>
</evidence>
<dbReference type="AlphaFoldDB" id="A0A0V1N7S6"/>
<dbReference type="EMBL" id="JYDO01000004">
    <property type="protein sequence ID" value="KRZ80088.1"/>
    <property type="molecule type" value="Genomic_DNA"/>
</dbReference>
<reference evidence="2 3" key="1">
    <citation type="submission" date="2015-01" db="EMBL/GenBank/DDBJ databases">
        <title>Evolution of Trichinella species and genotypes.</title>
        <authorList>
            <person name="Korhonen P.K."/>
            <person name="Edoardo P."/>
            <person name="Giuseppe L.R."/>
            <person name="Gasser R.B."/>
        </authorList>
    </citation>
    <scope>NUCLEOTIDE SEQUENCE [LARGE SCALE GENOMIC DNA]</scope>
    <source>
        <strain evidence="2">ISS1980</strain>
    </source>
</reference>
<protein>
    <submittedName>
        <fullName evidence="2">Uncharacterized protein</fullName>
    </submittedName>
</protein>
<proteinExistence type="predicted"/>
<feature type="compositionally biased region" description="Basic and acidic residues" evidence="1">
    <location>
        <begin position="31"/>
        <end position="42"/>
    </location>
</feature>
<gene>
    <name evidence="2" type="ORF">T10_3413</name>
</gene>
<sequence length="73" mass="8327">MEEAGHVHETPELTLGRAGSAVPRISRCNLTKRETASRERNATVKTLMRLNRTEHPGQQSDQIRMRQDADQKM</sequence>
<feature type="compositionally biased region" description="Basic and acidic residues" evidence="1">
    <location>
        <begin position="1"/>
        <end position="11"/>
    </location>
</feature>
<name>A0A0V1N7S6_9BILA</name>
<feature type="compositionally biased region" description="Basic and acidic residues" evidence="1">
    <location>
        <begin position="63"/>
        <end position="73"/>
    </location>
</feature>
<organism evidence="2 3">
    <name type="scientific">Trichinella papuae</name>
    <dbReference type="NCBI Taxonomy" id="268474"/>
    <lineage>
        <taxon>Eukaryota</taxon>
        <taxon>Metazoa</taxon>
        <taxon>Ecdysozoa</taxon>
        <taxon>Nematoda</taxon>
        <taxon>Enoplea</taxon>
        <taxon>Dorylaimia</taxon>
        <taxon>Trichinellida</taxon>
        <taxon>Trichinellidae</taxon>
        <taxon>Trichinella</taxon>
    </lineage>
</organism>
<dbReference type="Proteomes" id="UP000054843">
    <property type="component" value="Unassembled WGS sequence"/>
</dbReference>
<feature type="region of interest" description="Disordered" evidence="1">
    <location>
        <begin position="1"/>
        <end position="73"/>
    </location>
</feature>
<accession>A0A0V1N7S6</accession>
<keyword evidence="3" id="KW-1185">Reference proteome</keyword>
<comment type="caution">
    <text evidence="2">The sequence shown here is derived from an EMBL/GenBank/DDBJ whole genome shotgun (WGS) entry which is preliminary data.</text>
</comment>